<dbReference type="AlphaFoldDB" id="A0A172T102"/>
<dbReference type="KEGG" id="fng:JM64_00540"/>
<feature type="domain" description="DUF438" evidence="3">
    <location>
        <begin position="11"/>
        <end position="78"/>
    </location>
</feature>
<dbReference type="EMBL" id="CP011393">
    <property type="protein sequence ID" value="ANE40680.1"/>
    <property type="molecule type" value="Genomic_DNA"/>
</dbReference>
<dbReference type="Pfam" id="PF13596">
    <property type="entry name" value="PAS_10"/>
    <property type="match status" value="1"/>
</dbReference>
<organism evidence="4 5">
    <name type="scientific">Fervidobacterium pennivorans</name>
    <dbReference type="NCBI Taxonomy" id="93466"/>
    <lineage>
        <taxon>Bacteria</taxon>
        <taxon>Thermotogati</taxon>
        <taxon>Thermotogota</taxon>
        <taxon>Thermotogae</taxon>
        <taxon>Thermotogales</taxon>
        <taxon>Fervidobacteriaceae</taxon>
        <taxon>Fervidobacterium</taxon>
    </lineage>
</organism>
<reference evidence="4 5" key="1">
    <citation type="submission" date="2014-08" db="EMBL/GenBank/DDBJ databases">
        <title>Fervidobacterium pennivorans DYC genome.</title>
        <authorList>
            <person name="Wushke S."/>
        </authorList>
    </citation>
    <scope>NUCLEOTIDE SEQUENCE [LARGE SCALE GENOMIC DNA]</scope>
    <source>
        <strain evidence="4 5">DYC</strain>
    </source>
</reference>
<gene>
    <name evidence="4" type="ORF">JM64_00540</name>
</gene>
<dbReference type="Gene3D" id="3.30.450.20">
    <property type="entry name" value="PAS domain"/>
    <property type="match status" value="1"/>
</dbReference>
<dbReference type="Gene3D" id="1.20.120.520">
    <property type="entry name" value="nmb1532 protein domain like"/>
    <property type="match status" value="1"/>
</dbReference>
<dbReference type="OrthoDB" id="9769774at2"/>
<feature type="domain" description="Hemerythrin-like" evidence="2">
    <location>
        <begin position="88"/>
        <end position="218"/>
    </location>
</feature>
<feature type="coiled-coil region" evidence="1">
    <location>
        <begin position="11"/>
        <end position="45"/>
    </location>
</feature>
<dbReference type="Pfam" id="PF04282">
    <property type="entry name" value="DUF438"/>
    <property type="match status" value="1"/>
</dbReference>
<dbReference type="PATRIC" id="fig|93466.3.peg.106"/>
<dbReference type="PANTHER" id="PTHR39966:SF3">
    <property type="entry name" value="DUF438 DOMAIN-CONTAINING PROTEIN"/>
    <property type="match status" value="1"/>
</dbReference>
<proteinExistence type="predicted"/>
<dbReference type="Proteomes" id="UP000077096">
    <property type="component" value="Chromosome"/>
</dbReference>
<dbReference type="InterPro" id="IPR007380">
    <property type="entry name" value="DUF438"/>
</dbReference>
<dbReference type="InterPro" id="IPR035965">
    <property type="entry name" value="PAS-like_dom_sf"/>
</dbReference>
<accession>A0A172T102</accession>
<evidence type="ECO:0000313" key="5">
    <source>
        <dbReference type="Proteomes" id="UP000077096"/>
    </source>
</evidence>
<dbReference type="InterPro" id="IPR012312">
    <property type="entry name" value="Hemerythrin-like"/>
</dbReference>
<evidence type="ECO:0000256" key="1">
    <source>
        <dbReference type="SAM" id="Coils"/>
    </source>
</evidence>
<evidence type="ECO:0000259" key="3">
    <source>
        <dbReference type="Pfam" id="PF04282"/>
    </source>
</evidence>
<dbReference type="PANTHER" id="PTHR39966">
    <property type="entry name" value="BLL2471 PROTEIN-RELATED"/>
    <property type="match status" value="1"/>
</dbReference>
<protein>
    <recommendedName>
        <fullName evidence="6">DUF438 domain-containing protein</fullName>
    </recommendedName>
</protein>
<sequence>MAEIFNKREYLKNLIRRADKNPEELERLKEEIKSVIKELKPVEIAIVENELAREDGISVERIREICDVHLELMEEFLNEEPTVEPWHPIYISMKEHEKILEMLKQLKDLVDTATKSPSFETFIAIGKLTEELKKIELHFQKQEYGIFPYVEKYGVEQPPKVMWSEHDTMRVMIKDFAKIIENRDVERLKTEGVNITIQLLEMFMMHMHKENHILFPTALSLVSEDEFKQIRKTFDEIGYCCYFPEPIDFEKPHKKDSKDMPSEKPVQIEKLLKAYDELKSLLQEMGVLSQENTAAAPLSSQGRINLPSGSFSIEELTYLLNTLPIDITFVDKNDEVRYFSEGKERIFLRTRDVIGRKVQNCHPPKSVHIVEKILRDFKSGKRDNADFWIKLGEKYVLIRYFAVRNEKGEYIGTLEVTQDIAPIQKITGEKRIYDEE</sequence>
<keyword evidence="1" id="KW-0175">Coiled coil</keyword>
<name>A0A172T102_FERPE</name>
<evidence type="ECO:0008006" key="6">
    <source>
        <dbReference type="Google" id="ProtNLM"/>
    </source>
</evidence>
<evidence type="ECO:0000259" key="2">
    <source>
        <dbReference type="Pfam" id="PF01814"/>
    </source>
</evidence>
<dbReference type="SUPFAM" id="SSF55785">
    <property type="entry name" value="PYP-like sensor domain (PAS domain)"/>
    <property type="match status" value="1"/>
</dbReference>
<dbReference type="GO" id="GO:0005886">
    <property type="term" value="C:plasma membrane"/>
    <property type="evidence" value="ECO:0007669"/>
    <property type="project" value="TreeGrafter"/>
</dbReference>
<evidence type="ECO:0000313" key="4">
    <source>
        <dbReference type="EMBL" id="ANE40680.1"/>
    </source>
</evidence>
<dbReference type="Pfam" id="PF01814">
    <property type="entry name" value="Hemerythrin"/>
    <property type="match status" value="1"/>
</dbReference>